<dbReference type="Pfam" id="PF07992">
    <property type="entry name" value="Pyr_redox_2"/>
    <property type="match status" value="1"/>
</dbReference>
<dbReference type="GO" id="GO:0051213">
    <property type="term" value="F:dioxygenase activity"/>
    <property type="evidence" value="ECO:0007669"/>
    <property type="project" value="UniProtKB-KW"/>
</dbReference>
<evidence type="ECO:0000256" key="1">
    <source>
        <dbReference type="ARBA" id="ARBA00001974"/>
    </source>
</evidence>
<dbReference type="GO" id="GO:0005737">
    <property type="term" value="C:cytoplasm"/>
    <property type="evidence" value="ECO:0007669"/>
    <property type="project" value="TreeGrafter"/>
</dbReference>
<dbReference type="InterPro" id="IPR028202">
    <property type="entry name" value="Reductase_C"/>
</dbReference>
<keyword evidence="3" id="KW-0274">FAD</keyword>
<evidence type="ECO:0000313" key="7">
    <source>
        <dbReference type="EMBL" id="SNX94750.1"/>
    </source>
</evidence>
<dbReference type="PRINTS" id="PR00411">
    <property type="entry name" value="PNDRDTASEI"/>
</dbReference>
<dbReference type="Gene3D" id="3.50.50.60">
    <property type="entry name" value="FAD/NAD(P)-binding domain"/>
    <property type="match status" value="2"/>
</dbReference>
<feature type="domain" description="FAD/NAD(P)-binding" evidence="5">
    <location>
        <begin position="2"/>
        <end position="301"/>
    </location>
</feature>
<keyword evidence="8" id="KW-1185">Reference proteome</keyword>
<dbReference type="OrthoDB" id="1145at2"/>
<organism evidence="7 8">
    <name type="scientific">Geodermatophilus sabuli</name>
    <dbReference type="NCBI Taxonomy" id="1564158"/>
    <lineage>
        <taxon>Bacteria</taxon>
        <taxon>Bacillati</taxon>
        <taxon>Actinomycetota</taxon>
        <taxon>Actinomycetes</taxon>
        <taxon>Geodermatophilales</taxon>
        <taxon>Geodermatophilaceae</taxon>
        <taxon>Geodermatophilus</taxon>
    </lineage>
</organism>
<evidence type="ECO:0000259" key="5">
    <source>
        <dbReference type="Pfam" id="PF07992"/>
    </source>
</evidence>
<dbReference type="SUPFAM" id="SSF55424">
    <property type="entry name" value="FAD/NAD-linked reductases, dimerisation (C-terminal) domain"/>
    <property type="match status" value="1"/>
</dbReference>
<dbReference type="PRINTS" id="PR00368">
    <property type="entry name" value="FADPNR"/>
</dbReference>
<accession>A0A285E718</accession>
<dbReference type="InterPro" id="IPR050446">
    <property type="entry name" value="FAD-oxidoreductase/Apoptosis"/>
</dbReference>
<proteinExistence type="predicted"/>
<reference evidence="7 8" key="1">
    <citation type="submission" date="2017-09" db="EMBL/GenBank/DDBJ databases">
        <authorList>
            <person name="Ehlers B."/>
            <person name="Leendertz F.H."/>
        </authorList>
    </citation>
    <scope>NUCLEOTIDE SEQUENCE [LARGE SCALE GENOMIC DNA]</scope>
    <source>
        <strain evidence="7 8">DSM 46844</strain>
    </source>
</reference>
<keyword evidence="7" id="KW-0223">Dioxygenase</keyword>
<evidence type="ECO:0000256" key="2">
    <source>
        <dbReference type="ARBA" id="ARBA00022630"/>
    </source>
</evidence>
<evidence type="ECO:0000313" key="8">
    <source>
        <dbReference type="Proteomes" id="UP000219514"/>
    </source>
</evidence>
<keyword evidence="4" id="KW-0560">Oxidoreductase</keyword>
<sequence length="402" mass="41684">MTVLVVGASVAGIRTVQALRQVGFSGGITMVGEELHHPYDKPPLSKELLAAGAPEALVPLLTVEELAALDVDLHLGVRATRLDPAARIVETADGQRLPYTTLVIATGVQPRTLPGADSVPGVHTIRTADDVLALRRQLATRPTVVVVGAGFIGAEFASAARAHGCPVTVVEAQDVPMAHILGPRVGGLLAELHQEHGVRVVTGARFDHFEQGPDGAVRGVALADGRVEPADLVVVGIGARPATDWLAGSGLPIDDGVECDEHLGVVGHPGVYAAGDVARWPHALYGSPLRIEHWTNANEHGALVAASITGTPPPRPQVPYVWSDQYGHRIQIVGRPSDGVLAHCSGGASDKLVAVYTGDDGSVVGAVVVDDPRALMKLRRAVAARTPLADLDLVPSGALTGS</sequence>
<evidence type="ECO:0000256" key="4">
    <source>
        <dbReference type="ARBA" id="ARBA00023002"/>
    </source>
</evidence>
<evidence type="ECO:0000259" key="6">
    <source>
        <dbReference type="Pfam" id="PF14759"/>
    </source>
</evidence>
<dbReference type="PANTHER" id="PTHR43557:SF2">
    <property type="entry name" value="RIESKE DOMAIN-CONTAINING PROTEIN-RELATED"/>
    <property type="match status" value="1"/>
</dbReference>
<evidence type="ECO:0000256" key="3">
    <source>
        <dbReference type="ARBA" id="ARBA00022827"/>
    </source>
</evidence>
<dbReference type="RefSeq" id="WP_097204136.1">
    <property type="nucleotide sequence ID" value="NZ_JACHXB010000001.1"/>
</dbReference>
<name>A0A285E718_9ACTN</name>
<dbReference type="AlphaFoldDB" id="A0A285E718"/>
<dbReference type="InterPro" id="IPR023753">
    <property type="entry name" value="FAD/NAD-binding_dom"/>
</dbReference>
<dbReference type="GO" id="GO:0016651">
    <property type="term" value="F:oxidoreductase activity, acting on NAD(P)H"/>
    <property type="evidence" value="ECO:0007669"/>
    <property type="project" value="TreeGrafter"/>
</dbReference>
<dbReference type="PANTHER" id="PTHR43557">
    <property type="entry name" value="APOPTOSIS-INDUCING FACTOR 1"/>
    <property type="match status" value="1"/>
</dbReference>
<dbReference type="SUPFAM" id="SSF51905">
    <property type="entry name" value="FAD/NAD(P)-binding domain"/>
    <property type="match status" value="2"/>
</dbReference>
<dbReference type="Gene3D" id="3.30.390.30">
    <property type="match status" value="1"/>
</dbReference>
<dbReference type="Pfam" id="PF14759">
    <property type="entry name" value="Reductase_C"/>
    <property type="match status" value="1"/>
</dbReference>
<gene>
    <name evidence="7" type="ORF">SAMN06893097_101547</name>
</gene>
<dbReference type="InterPro" id="IPR036188">
    <property type="entry name" value="FAD/NAD-bd_sf"/>
</dbReference>
<dbReference type="Proteomes" id="UP000219514">
    <property type="component" value="Unassembled WGS sequence"/>
</dbReference>
<dbReference type="EMBL" id="OBDO01000001">
    <property type="protein sequence ID" value="SNX94750.1"/>
    <property type="molecule type" value="Genomic_DNA"/>
</dbReference>
<protein>
    <submittedName>
        <fullName evidence="7">3-phenylpropionate/trans-cinnamate dioxygenase ferredoxin reductase subunit</fullName>
    </submittedName>
</protein>
<keyword evidence="2" id="KW-0285">Flavoprotein</keyword>
<dbReference type="InterPro" id="IPR016156">
    <property type="entry name" value="FAD/NAD-linked_Rdtase_dimer_sf"/>
</dbReference>
<comment type="cofactor">
    <cofactor evidence="1">
        <name>FAD</name>
        <dbReference type="ChEBI" id="CHEBI:57692"/>
    </cofactor>
</comment>
<feature type="domain" description="Reductase C-terminal" evidence="6">
    <location>
        <begin position="320"/>
        <end position="390"/>
    </location>
</feature>